<dbReference type="RefSeq" id="WP_110265211.1">
    <property type="nucleotide sequence ID" value="NZ_CAWNXA010000005.1"/>
</dbReference>
<gene>
    <name evidence="2" type="ORF">C8D93_10591</name>
</gene>
<dbReference type="InterPro" id="IPR002716">
    <property type="entry name" value="PIN_dom"/>
</dbReference>
<protein>
    <submittedName>
        <fullName evidence="2">Putative nucleic-acid-binding protein</fullName>
    </submittedName>
</protein>
<dbReference type="OrthoDB" id="6637310at2"/>
<keyword evidence="3" id="KW-1185">Reference proteome</keyword>
<reference evidence="2 3" key="1">
    <citation type="submission" date="2018-04" db="EMBL/GenBank/DDBJ databases">
        <title>Genomic Encyclopedia of Type Strains, Phase IV (KMG-IV): sequencing the most valuable type-strain genomes for metagenomic binning, comparative biology and taxonomic classification.</title>
        <authorList>
            <person name="Goeker M."/>
        </authorList>
    </citation>
    <scope>NUCLEOTIDE SEQUENCE [LARGE SCALE GENOMIC DNA]</scope>
    <source>
        <strain evidence="2 3">DSM 104150</strain>
    </source>
</reference>
<proteinExistence type="predicted"/>
<dbReference type="PANTHER" id="PTHR39664:SF2">
    <property type="entry name" value="NUCLEIC ACID-BINDING PROTEIN, CONTAINING PIN DOMAIN-RELATED"/>
    <property type="match status" value="1"/>
</dbReference>
<sequence length="131" mass="13899">MNITADTNVLIRSVVQDDLRQAASADRLLRKAELIAVTLPCLCEFAWVLDRLYGFKRHDIATAIRALLDARSVVVDRPGAAAGLAVLEAGGDFADGVIAYEGAKLGGDTFVSFDKQAVKLLQASGASARLP</sequence>
<accession>A0A318ECJ3</accession>
<feature type="domain" description="PIN" evidence="1">
    <location>
        <begin position="5"/>
        <end position="116"/>
    </location>
</feature>
<dbReference type="Pfam" id="PF01850">
    <property type="entry name" value="PIN"/>
    <property type="match status" value="1"/>
</dbReference>
<dbReference type="InterPro" id="IPR029060">
    <property type="entry name" value="PIN-like_dom_sf"/>
</dbReference>
<name>A0A318ECJ3_9GAMM</name>
<dbReference type="CDD" id="cd18683">
    <property type="entry name" value="PIN_VapC-like"/>
    <property type="match status" value="1"/>
</dbReference>
<dbReference type="EMBL" id="QICN01000005">
    <property type="protein sequence ID" value="PXV67735.1"/>
    <property type="molecule type" value="Genomic_DNA"/>
</dbReference>
<evidence type="ECO:0000313" key="2">
    <source>
        <dbReference type="EMBL" id="PXV67735.1"/>
    </source>
</evidence>
<evidence type="ECO:0000313" key="3">
    <source>
        <dbReference type="Proteomes" id="UP000248330"/>
    </source>
</evidence>
<organism evidence="2 3">
    <name type="scientific">Sinimarinibacterium flocculans</name>
    <dbReference type="NCBI Taxonomy" id="985250"/>
    <lineage>
        <taxon>Bacteria</taxon>
        <taxon>Pseudomonadati</taxon>
        <taxon>Pseudomonadota</taxon>
        <taxon>Gammaproteobacteria</taxon>
        <taxon>Nevskiales</taxon>
        <taxon>Nevskiaceae</taxon>
        <taxon>Sinimarinibacterium</taxon>
    </lineage>
</organism>
<dbReference type="PANTHER" id="PTHR39664">
    <property type="match status" value="1"/>
</dbReference>
<dbReference type="Gene3D" id="3.40.50.1010">
    <property type="entry name" value="5'-nuclease"/>
    <property type="match status" value="1"/>
</dbReference>
<comment type="caution">
    <text evidence="2">The sequence shown here is derived from an EMBL/GenBank/DDBJ whole genome shotgun (WGS) entry which is preliminary data.</text>
</comment>
<dbReference type="Proteomes" id="UP000248330">
    <property type="component" value="Unassembled WGS sequence"/>
</dbReference>
<dbReference type="SUPFAM" id="SSF88723">
    <property type="entry name" value="PIN domain-like"/>
    <property type="match status" value="1"/>
</dbReference>
<dbReference type="AlphaFoldDB" id="A0A318ECJ3"/>
<evidence type="ECO:0000259" key="1">
    <source>
        <dbReference type="Pfam" id="PF01850"/>
    </source>
</evidence>